<evidence type="ECO:0000313" key="2">
    <source>
        <dbReference type="EMBL" id="HIU36449.1"/>
    </source>
</evidence>
<dbReference type="AlphaFoldDB" id="A0A9D1III7"/>
<keyword evidence="1" id="KW-1133">Transmembrane helix</keyword>
<keyword evidence="1" id="KW-0472">Membrane</keyword>
<reference evidence="2" key="2">
    <citation type="journal article" date="2021" name="PeerJ">
        <title>Extensive microbial diversity within the chicken gut microbiome revealed by metagenomics and culture.</title>
        <authorList>
            <person name="Gilroy R."/>
            <person name="Ravi A."/>
            <person name="Getino M."/>
            <person name="Pursley I."/>
            <person name="Horton D.L."/>
            <person name="Alikhan N.F."/>
            <person name="Baker D."/>
            <person name="Gharbi K."/>
            <person name="Hall N."/>
            <person name="Watson M."/>
            <person name="Adriaenssens E.M."/>
            <person name="Foster-Nyarko E."/>
            <person name="Jarju S."/>
            <person name="Secka A."/>
            <person name="Antonio M."/>
            <person name="Oren A."/>
            <person name="Chaudhuri R.R."/>
            <person name="La Ragione R."/>
            <person name="Hildebrand F."/>
            <person name="Pallen M.J."/>
        </authorList>
    </citation>
    <scope>NUCLEOTIDE SEQUENCE</scope>
    <source>
        <strain evidence="2">ChiGjej1B1-19959</strain>
    </source>
</reference>
<reference evidence="2" key="1">
    <citation type="submission" date="2020-10" db="EMBL/GenBank/DDBJ databases">
        <authorList>
            <person name="Gilroy R."/>
        </authorList>
    </citation>
    <scope>NUCLEOTIDE SEQUENCE</scope>
    <source>
        <strain evidence="2">ChiGjej1B1-19959</strain>
    </source>
</reference>
<accession>A0A9D1III7</accession>
<organism evidence="2 3">
    <name type="scientific">Candidatus Fimenecus excrementigallinarum</name>
    <dbReference type="NCBI Taxonomy" id="2840816"/>
    <lineage>
        <taxon>Bacteria</taxon>
        <taxon>Bacillati</taxon>
        <taxon>Bacillota</taxon>
        <taxon>Clostridia</taxon>
        <taxon>Candidatus Fimenecus</taxon>
    </lineage>
</organism>
<protein>
    <submittedName>
        <fullName evidence="2">Uncharacterized protein</fullName>
    </submittedName>
</protein>
<name>A0A9D1III7_9FIRM</name>
<feature type="transmembrane region" description="Helical" evidence="1">
    <location>
        <begin position="32"/>
        <end position="53"/>
    </location>
</feature>
<keyword evidence="1" id="KW-0812">Transmembrane</keyword>
<proteinExistence type="predicted"/>
<evidence type="ECO:0000256" key="1">
    <source>
        <dbReference type="SAM" id="Phobius"/>
    </source>
</evidence>
<gene>
    <name evidence="2" type="ORF">IAC53_07595</name>
</gene>
<dbReference type="EMBL" id="DVMW01000043">
    <property type="protein sequence ID" value="HIU36449.1"/>
    <property type="molecule type" value="Genomic_DNA"/>
</dbReference>
<comment type="caution">
    <text evidence="2">The sequence shown here is derived from an EMBL/GenBank/DDBJ whole genome shotgun (WGS) entry which is preliminary data.</text>
</comment>
<dbReference type="Proteomes" id="UP000824071">
    <property type="component" value="Unassembled WGS sequence"/>
</dbReference>
<sequence length="142" mass="16019">MIAFAEKLKKRPAALQEKAEPSRETPRIYKPFAVVLCVLFFGALFALFAISVLDTDKTVSETENRALAARPALTASAVFDGSYMTDFETYYTDTFPFRDWLMQLHETLSDFFSSTKTSDDIVLVDRGNKDDFAGQDIDYDDA</sequence>
<evidence type="ECO:0000313" key="3">
    <source>
        <dbReference type="Proteomes" id="UP000824071"/>
    </source>
</evidence>